<organism evidence="1 2">
    <name type="scientific">Kitasatospora putterlickiae</name>
    <dbReference type="NCBI Taxonomy" id="221725"/>
    <lineage>
        <taxon>Bacteria</taxon>
        <taxon>Bacillati</taxon>
        <taxon>Actinomycetota</taxon>
        <taxon>Actinomycetes</taxon>
        <taxon>Kitasatosporales</taxon>
        <taxon>Streptomycetaceae</taxon>
        <taxon>Kitasatospora</taxon>
    </lineage>
</organism>
<proteinExistence type="predicted"/>
<comment type="caution">
    <text evidence="1">The sequence shown here is derived from an EMBL/GenBank/DDBJ whole genome shotgun (WGS) entry which is preliminary data.</text>
</comment>
<protein>
    <submittedName>
        <fullName evidence="1">Uncharacterized protein</fullName>
    </submittedName>
</protein>
<dbReference type="EMBL" id="BAAAKJ010000186">
    <property type="protein sequence ID" value="GAA1397087.1"/>
    <property type="molecule type" value="Genomic_DNA"/>
</dbReference>
<name>A0ABP4IUL3_9ACTN</name>
<accession>A0ABP4IUL3</accession>
<sequence length="58" mass="6469">MTKPVSDPQFITYMAAFQAATEHTATCESCQDEQPCPVGDPIHRVFLAEKAAWEGEQR</sequence>
<evidence type="ECO:0000313" key="1">
    <source>
        <dbReference type="EMBL" id="GAA1397087.1"/>
    </source>
</evidence>
<dbReference type="RefSeq" id="WP_344335885.1">
    <property type="nucleotide sequence ID" value="NZ_BAAAKJ010000186.1"/>
</dbReference>
<gene>
    <name evidence="1" type="ORF">GCM10009639_34000</name>
</gene>
<dbReference type="Proteomes" id="UP001499863">
    <property type="component" value="Unassembled WGS sequence"/>
</dbReference>
<keyword evidence="2" id="KW-1185">Reference proteome</keyword>
<reference evidence="2" key="1">
    <citation type="journal article" date="2019" name="Int. J. Syst. Evol. Microbiol.">
        <title>The Global Catalogue of Microorganisms (GCM) 10K type strain sequencing project: providing services to taxonomists for standard genome sequencing and annotation.</title>
        <authorList>
            <consortium name="The Broad Institute Genomics Platform"/>
            <consortium name="The Broad Institute Genome Sequencing Center for Infectious Disease"/>
            <person name="Wu L."/>
            <person name="Ma J."/>
        </authorList>
    </citation>
    <scope>NUCLEOTIDE SEQUENCE [LARGE SCALE GENOMIC DNA]</scope>
    <source>
        <strain evidence="2">JCM 12393</strain>
    </source>
</reference>
<evidence type="ECO:0000313" key="2">
    <source>
        <dbReference type="Proteomes" id="UP001499863"/>
    </source>
</evidence>